<dbReference type="AlphaFoldDB" id="A0A8J2KSE4"/>
<feature type="domain" description="Ionotropic glutamate receptor C-terminal" evidence="3">
    <location>
        <begin position="2"/>
        <end position="110"/>
    </location>
</feature>
<dbReference type="GO" id="GO:0016020">
    <property type="term" value="C:membrane"/>
    <property type="evidence" value="ECO:0007669"/>
    <property type="project" value="InterPro"/>
</dbReference>
<sequence>MEIWLAIFGMWVLIIFHIVLFVQVKRRIHDSALQDPSDSAISDEFIFFALGAICQKGFHQSPSSASMQVIFFTGIVAGLLLHVAYSSALVSILSVNVDPVQSFRDLLANEFEIFSDSRVPTATEIVKGLETYGIIKKLDEGKSRNVGIGNTIFKVLKTKMAIVSFSDSFYQVALQRKYQPDFLCQKMSRVLYRRRPAIGSMFVKRGSPLREYFNC</sequence>
<keyword evidence="2" id="KW-0812">Transmembrane</keyword>
<dbReference type="Pfam" id="PF00060">
    <property type="entry name" value="Lig_chan"/>
    <property type="match status" value="1"/>
</dbReference>
<dbReference type="Proteomes" id="UP000708208">
    <property type="component" value="Unassembled WGS sequence"/>
</dbReference>
<organism evidence="4 5">
    <name type="scientific">Allacma fusca</name>
    <dbReference type="NCBI Taxonomy" id="39272"/>
    <lineage>
        <taxon>Eukaryota</taxon>
        <taxon>Metazoa</taxon>
        <taxon>Ecdysozoa</taxon>
        <taxon>Arthropoda</taxon>
        <taxon>Hexapoda</taxon>
        <taxon>Collembola</taxon>
        <taxon>Symphypleona</taxon>
        <taxon>Sminthuridae</taxon>
        <taxon>Allacma</taxon>
    </lineage>
</organism>
<feature type="transmembrane region" description="Helical" evidence="2">
    <location>
        <begin position="69"/>
        <end position="93"/>
    </location>
</feature>
<keyword evidence="2" id="KW-1133">Transmembrane helix</keyword>
<evidence type="ECO:0000313" key="4">
    <source>
        <dbReference type="EMBL" id="CAG7730481.1"/>
    </source>
</evidence>
<name>A0A8J2KSE4_9HEXA</name>
<dbReference type="GO" id="GO:0015276">
    <property type="term" value="F:ligand-gated monoatomic ion channel activity"/>
    <property type="evidence" value="ECO:0007669"/>
    <property type="project" value="InterPro"/>
</dbReference>
<reference evidence="4" key="1">
    <citation type="submission" date="2021-06" db="EMBL/GenBank/DDBJ databases">
        <authorList>
            <person name="Hodson N. C."/>
            <person name="Mongue J. A."/>
            <person name="Jaron S. K."/>
        </authorList>
    </citation>
    <scope>NUCLEOTIDE SEQUENCE</scope>
</reference>
<dbReference type="InterPro" id="IPR001320">
    <property type="entry name" value="Iontro_rcpt_C"/>
</dbReference>
<feature type="non-terminal residue" evidence="4">
    <location>
        <position position="1"/>
    </location>
</feature>
<feature type="transmembrane region" description="Helical" evidence="2">
    <location>
        <begin position="6"/>
        <end position="24"/>
    </location>
</feature>
<protein>
    <recommendedName>
        <fullName evidence="3">Ionotropic glutamate receptor C-terminal domain-containing protein</fullName>
    </recommendedName>
</protein>
<comment type="similarity">
    <text evidence="1">Belongs to the glutamate-gated ion channel (TC 1.A.10.1) family.</text>
</comment>
<proteinExistence type="inferred from homology"/>
<evidence type="ECO:0000256" key="1">
    <source>
        <dbReference type="ARBA" id="ARBA00008685"/>
    </source>
</evidence>
<dbReference type="OrthoDB" id="8186464at2759"/>
<keyword evidence="5" id="KW-1185">Reference proteome</keyword>
<evidence type="ECO:0000256" key="2">
    <source>
        <dbReference type="SAM" id="Phobius"/>
    </source>
</evidence>
<dbReference type="EMBL" id="CAJVCH010195149">
    <property type="protein sequence ID" value="CAG7730481.1"/>
    <property type="molecule type" value="Genomic_DNA"/>
</dbReference>
<keyword evidence="2" id="KW-0472">Membrane</keyword>
<accession>A0A8J2KSE4</accession>
<gene>
    <name evidence="4" type="ORF">AFUS01_LOCUS19124</name>
</gene>
<evidence type="ECO:0000259" key="3">
    <source>
        <dbReference type="Pfam" id="PF00060"/>
    </source>
</evidence>
<comment type="caution">
    <text evidence="4">The sequence shown here is derived from an EMBL/GenBank/DDBJ whole genome shotgun (WGS) entry which is preliminary data.</text>
</comment>
<evidence type="ECO:0000313" key="5">
    <source>
        <dbReference type="Proteomes" id="UP000708208"/>
    </source>
</evidence>